<protein>
    <recommendedName>
        <fullName evidence="3">Secreted protein</fullName>
    </recommendedName>
</protein>
<accession>A0AAV7HYB6</accession>
<dbReference type="AlphaFoldDB" id="A0AAV7HYB6"/>
<name>A0AAV7HYB6_COTGL</name>
<evidence type="ECO:0000313" key="2">
    <source>
        <dbReference type="Proteomes" id="UP000826195"/>
    </source>
</evidence>
<keyword evidence="2" id="KW-1185">Reference proteome</keyword>
<organism evidence="1 2">
    <name type="scientific">Cotesia glomerata</name>
    <name type="common">Lepidopteran parasitic wasp</name>
    <name type="synonym">Apanteles glomeratus</name>
    <dbReference type="NCBI Taxonomy" id="32391"/>
    <lineage>
        <taxon>Eukaryota</taxon>
        <taxon>Metazoa</taxon>
        <taxon>Ecdysozoa</taxon>
        <taxon>Arthropoda</taxon>
        <taxon>Hexapoda</taxon>
        <taxon>Insecta</taxon>
        <taxon>Pterygota</taxon>
        <taxon>Neoptera</taxon>
        <taxon>Endopterygota</taxon>
        <taxon>Hymenoptera</taxon>
        <taxon>Apocrita</taxon>
        <taxon>Ichneumonoidea</taxon>
        <taxon>Braconidae</taxon>
        <taxon>Microgastrinae</taxon>
        <taxon>Cotesia</taxon>
    </lineage>
</organism>
<reference evidence="1 2" key="1">
    <citation type="journal article" date="2021" name="J. Hered.">
        <title>A chromosome-level genome assembly of the parasitoid wasp, Cotesia glomerata (Hymenoptera: Braconidae).</title>
        <authorList>
            <person name="Pinto B.J."/>
            <person name="Weis J.J."/>
            <person name="Gamble T."/>
            <person name="Ode P.J."/>
            <person name="Paul R."/>
            <person name="Zaspel J.M."/>
        </authorList>
    </citation>
    <scope>NUCLEOTIDE SEQUENCE [LARGE SCALE GENOMIC DNA]</scope>
    <source>
        <strain evidence="1">CgM1</strain>
    </source>
</reference>
<evidence type="ECO:0008006" key="3">
    <source>
        <dbReference type="Google" id="ProtNLM"/>
    </source>
</evidence>
<dbReference type="EMBL" id="JAHXZJ010002982">
    <property type="protein sequence ID" value="KAH0535698.1"/>
    <property type="molecule type" value="Genomic_DNA"/>
</dbReference>
<comment type="caution">
    <text evidence="1">The sequence shown here is derived from an EMBL/GenBank/DDBJ whole genome shotgun (WGS) entry which is preliminary data.</text>
</comment>
<proteinExistence type="predicted"/>
<dbReference type="Proteomes" id="UP000826195">
    <property type="component" value="Unassembled WGS sequence"/>
</dbReference>
<sequence>MRLLLFLVHPLLCLDILCVRTYCVYQPGFLPLDLHSILVLLLAWPGRLARQFNPWRNTTRFMGLMLLPPPLWETRSIPHGTDFLLGESHPCSM</sequence>
<gene>
    <name evidence="1" type="ORF">KQX54_018294</name>
</gene>
<evidence type="ECO:0000313" key="1">
    <source>
        <dbReference type="EMBL" id="KAH0535698.1"/>
    </source>
</evidence>